<protein>
    <submittedName>
        <fullName evidence="2">Uncharacterized protein</fullName>
    </submittedName>
</protein>
<reference evidence="2 3" key="1">
    <citation type="submission" date="2016-10" db="EMBL/GenBank/DDBJ databases">
        <authorList>
            <person name="de Groot N.N."/>
        </authorList>
    </citation>
    <scope>NUCLEOTIDE SEQUENCE [LARGE SCALE GENOMIC DNA]</scope>
    <source>
        <strain evidence="2 3">AR67</strain>
    </source>
</reference>
<name>A0A1I1EEN9_RUMAL</name>
<dbReference type="Proteomes" id="UP000182192">
    <property type="component" value="Unassembled WGS sequence"/>
</dbReference>
<keyword evidence="1" id="KW-0472">Membrane</keyword>
<accession>A0A1I1EEN9</accession>
<evidence type="ECO:0000256" key="1">
    <source>
        <dbReference type="SAM" id="Phobius"/>
    </source>
</evidence>
<keyword evidence="1" id="KW-1133">Transmembrane helix</keyword>
<evidence type="ECO:0000313" key="3">
    <source>
        <dbReference type="Proteomes" id="UP000182192"/>
    </source>
</evidence>
<evidence type="ECO:0000313" key="2">
    <source>
        <dbReference type="EMBL" id="SFB85629.1"/>
    </source>
</evidence>
<dbReference type="RefSeq" id="WP_074960049.1">
    <property type="nucleotide sequence ID" value="NZ_FOKQ01000004.1"/>
</dbReference>
<gene>
    <name evidence="2" type="ORF">SAMN02910406_00671</name>
</gene>
<feature type="transmembrane region" description="Helical" evidence="1">
    <location>
        <begin position="12"/>
        <end position="30"/>
    </location>
</feature>
<dbReference type="EMBL" id="FOKQ01000004">
    <property type="protein sequence ID" value="SFB85629.1"/>
    <property type="molecule type" value="Genomic_DNA"/>
</dbReference>
<proteinExistence type="predicted"/>
<dbReference type="AlphaFoldDB" id="A0A1I1EEN9"/>
<keyword evidence="1" id="KW-0812">Transmembrane</keyword>
<sequence>MKKTIKQLIRDFLKLIAAIVIFGALVYFIIDHATHRTIRFFGDEDIEMIHKRMSITIEGNTTPVKFEETHGAGDYSYYLWLKNIDDPEEFMENCYDGTYSVVENVNDLKKGFGDEGRDYDYDNDLRLGSAYIAYNCDRYSEYNIAFYKDEDSYKAKLYAAKR</sequence>
<organism evidence="2 3">
    <name type="scientific">Ruminococcus albus</name>
    <dbReference type="NCBI Taxonomy" id="1264"/>
    <lineage>
        <taxon>Bacteria</taxon>
        <taxon>Bacillati</taxon>
        <taxon>Bacillota</taxon>
        <taxon>Clostridia</taxon>
        <taxon>Eubacteriales</taxon>
        <taxon>Oscillospiraceae</taxon>
        <taxon>Ruminococcus</taxon>
    </lineage>
</organism>